<reference evidence="1 2" key="2">
    <citation type="journal article" date="2016" name="Genome Announc.">
        <title>Draft Genome Sequence of a Versatile Hydrocarbon-Degrading Bacterium, Rhodococcus pyridinivorans Strain KG-16, Collected from Oil Fields in India.</title>
        <authorList>
            <person name="Aggarwal R.K."/>
            <person name="Dawar C."/>
            <person name="Phanindranath R."/>
            <person name="Mutnuri L."/>
            <person name="Dayal A.M."/>
        </authorList>
    </citation>
    <scope>NUCLEOTIDE SEQUENCE [LARGE SCALE GENOMIC DNA]</scope>
    <source>
        <strain evidence="1 2">KG-16</strain>
    </source>
</reference>
<dbReference type="EMBL" id="AZXY01000002">
    <property type="protein sequence ID" value="KSZ59658.1"/>
    <property type="molecule type" value="Genomic_DNA"/>
</dbReference>
<gene>
    <name evidence="1" type="ORF">Z045_05665</name>
</gene>
<reference evidence="2" key="1">
    <citation type="submission" date="2015-01" db="EMBL/GenBank/DDBJ databases">
        <title>Draft genome sequence of Rhodococcus pyridinivorans strain KG-16, a hydrocarbon-degrading bacterium.</title>
        <authorList>
            <person name="Aggarwal R.K."/>
            <person name="Dawar C."/>
        </authorList>
    </citation>
    <scope>NUCLEOTIDE SEQUENCE [LARGE SCALE GENOMIC DNA]</scope>
    <source>
        <strain evidence="2">KG-16</strain>
    </source>
</reference>
<evidence type="ECO:0000313" key="1">
    <source>
        <dbReference type="EMBL" id="KSZ59658.1"/>
    </source>
</evidence>
<sequence length="138" mass="14202">MANIIYTKAKEAFLAGSIALVTDDIRVILIDTAGYTVNGSTHQYLSDIPTPSRVATSGALTGKSVTNGVFDAADVTFAALGGASVEAIILYKHTGTASTSRLIAYIDTSGGSAISFVPNGGDLTLKWSDGAAKIFRLA</sequence>
<evidence type="ECO:0000313" key="2">
    <source>
        <dbReference type="Proteomes" id="UP000053060"/>
    </source>
</evidence>
<dbReference type="Proteomes" id="UP000053060">
    <property type="component" value="Unassembled WGS sequence"/>
</dbReference>
<name>A0A0V9UNT5_9NOCA</name>
<dbReference type="PATRIC" id="fig|1441730.3.peg.1184"/>
<protein>
    <submittedName>
        <fullName evidence="1">Uncharacterized protein</fullName>
    </submittedName>
</protein>
<proteinExistence type="predicted"/>
<organism evidence="1 2">
    <name type="scientific">Rhodococcus pyridinivorans KG-16</name>
    <dbReference type="NCBI Taxonomy" id="1441730"/>
    <lineage>
        <taxon>Bacteria</taxon>
        <taxon>Bacillati</taxon>
        <taxon>Actinomycetota</taxon>
        <taxon>Actinomycetes</taxon>
        <taxon>Mycobacteriales</taxon>
        <taxon>Nocardiaceae</taxon>
        <taxon>Rhodococcus</taxon>
    </lineage>
</organism>
<accession>A0A0V9UNT5</accession>
<comment type="caution">
    <text evidence="1">The sequence shown here is derived from an EMBL/GenBank/DDBJ whole genome shotgun (WGS) entry which is preliminary data.</text>
</comment>
<dbReference type="AlphaFoldDB" id="A0A0V9UNT5"/>
<dbReference type="RefSeq" id="WP_060651014.1">
    <property type="nucleotide sequence ID" value="NZ_AZXY01000002.1"/>
</dbReference>